<dbReference type="Proteomes" id="UP000002531">
    <property type="component" value="Chromosome"/>
</dbReference>
<protein>
    <recommendedName>
        <fullName evidence="2">GapR-like DNA-binding domain-containing protein</fullName>
    </recommendedName>
</protein>
<name>Q3SSC3_NITWN</name>
<evidence type="ECO:0000256" key="1">
    <source>
        <dbReference type="SAM" id="MobiDB-lite"/>
    </source>
</evidence>
<proteinExistence type="predicted"/>
<sequence length="206" mass="22687">MTTARAEARSRLKDFIERIERIAADRRDLGDDMKAVFAEAKAEGFDTKAMRRIIKRRDKDPAEVAEEDSIFETYMAELGMTPEAPLPSMVRALGVDVLAREQVIDVLSSLIPNNGEIIARVGGDPMRLWRDEEGRAYAEVYVPPAAAPKEKTGRALKTPATVLTMVPGGKLATSDDVRRKADAAEKRSKVSKPDEDPDSDDEGEDA</sequence>
<feature type="compositionally biased region" description="Basic and acidic residues" evidence="1">
    <location>
        <begin position="173"/>
        <end position="194"/>
    </location>
</feature>
<dbReference type="STRING" id="323098.Nwi_1557"/>
<dbReference type="RefSeq" id="WP_011314824.1">
    <property type="nucleotide sequence ID" value="NC_007406.1"/>
</dbReference>
<accession>Q3SSC3</accession>
<feature type="region of interest" description="Disordered" evidence="1">
    <location>
        <begin position="167"/>
        <end position="206"/>
    </location>
</feature>
<reference evidence="3 4" key="1">
    <citation type="journal article" date="2006" name="Appl. Environ. Microbiol.">
        <title>Genome sequence of the chemolithoautotrophic nitrite-oxidizing bacterium Nitrobacter winogradskyi Nb-255.</title>
        <authorList>
            <person name="Starkenburg S.R."/>
            <person name="Chain P.S."/>
            <person name="Sayavedra-Soto L.A."/>
            <person name="Hauser L."/>
            <person name="Land M.L."/>
            <person name="Larimer F.W."/>
            <person name="Malfatti S.A."/>
            <person name="Klotz M.G."/>
            <person name="Bottomley P.J."/>
            <person name="Arp D.J."/>
            <person name="Hickey W.J."/>
        </authorList>
    </citation>
    <scope>NUCLEOTIDE SEQUENCE [LARGE SCALE GENOMIC DNA]</scope>
    <source>
        <strain evidence="4">ATCC 25391 / DSM 10237 / CIP 104748 / NCIMB 11846 / Nb-255</strain>
    </source>
</reference>
<feature type="compositionally biased region" description="Acidic residues" evidence="1">
    <location>
        <begin position="195"/>
        <end position="206"/>
    </location>
</feature>
<evidence type="ECO:0000313" key="4">
    <source>
        <dbReference type="Proteomes" id="UP000002531"/>
    </source>
</evidence>
<dbReference type="Pfam" id="PF10073">
    <property type="entry name" value="GapR_DNA-bd"/>
    <property type="match status" value="1"/>
</dbReference>
<dbReference type="eggNOG" id="COG3750">
    <property type="taxonomic scope" value="Bacteria"/>
</dbReference>
<dbReference type="OrthoDB" id="9813793at2"/>
<evidence type="ECO:0000259" key="2">
    <source>
        <dbReference type="Pfam" id="PF10073"/>
    </source>
</evidence>
<dbReference type="KEGG" id="nwi:Nwi_1557"/>
<dbReference type="AlphaFoldDB" id="Q3SSC3"/>
<keyword evidence="4" id="KW-1185">Reference proteome</keyword>
<evidence type="ECO:0000313" key="3">
    <source>
        <dbReference type="EMBL" id="ABA04818.1"/>
    </source>
</evidence>
<feature type="domain" description="GapR-like DNA-binding" evidence="2">
    <location>
        <begin position="9"/>
        <end position="79"/>
    </location>
</feature>
<dbReference type="GO" id="GO:0003677">
    <property type="term" value="F:DNA binding"/>
    <property type="evidence" value="ECO:0007669"/>
    <property type="project" value="InterPro"/>
</dbReference>
<dbReference type="InterPro" id="IPR046367">
    <property type="entry name" value="GapR-like_DNA-bd"/>
</dbReference>
<dbReference type="HOGENOM" id="CLU_115384_0_0_5"/>
<dbReference type="EMBL" id="CP000115">
    <property type="protein sequence ID" value="ABA04818.1"/>
    <property type="molecule type" value="Genomic_DNA"/>
</dbReference>
<gene>
    <name evidence="3" type="ordered locus">Nwi_1557</name>
</gene>
<organism evidence="3 4">
    <name type="scientific">Nitrobacter winogradskyi (strain ATCC 25391 / DSM 10237 / CIP 104748 / NCIMB 11846 / Nb-255)</name>
    <dbReference type="NCBI Taxonomy" id="323098"/>
    <lineage>
        <taxon>Bacteria</taxon>
        <taxon>Pseudomonadati</taxon>
        <taxon>Pseudomonadota</taxon>
        <taxon>Alphaproteobacteria</taxon>
        <taxon>Hyphomicrobiales</taxon>
        <taxon>Nitrobacteraceae</taxon>
        <taxon>Nitrobacter</taxon>
    </lineage>
</organism>